<feature type="compositionally biased region" description="Basic and acidic residues" evidence="4">
    <location>
        <begin position="689"/>
        <end position="710"/>
    </location>
</feature>
<dbReference type="GO" id="GO:0008990">
    <property type="term" value="F:rRNA (guanine-N2-)-methyltransferase activity"/>
    <property type="evidence" value="ECO:0007669"/>
    <property type="project" value="TreeGrafter"/>
</dbReference>
<dbReference type="CDD" id="cd11715">
    <property type="entry name" value="THUMP_AdoMetMT"/>
    <property type="match status" value="1"/>
</dbReference>
<accession>A0A4Q4KRE0</accession>
<organism evidence="6 7">
    <name type="scientific">Brumimicrobium glaciale</name>
    <dbReference type="NCBI Taxonomy" id="200475"/>
    <lineage>
        <taxon>Bacteria</taxon>
        <taxon>Pseudomonadati</taxon>
        <taxon>Bacteroidota</taxon>
        <taxon>Flavobacteriia</taxon>
        <taxon>Flavobacteriales</taxon>
        <taxon>Crocinitomicaceae</taxon>
        <taxon>Brumimicrobium</taxon>
    </lineage>
</organism>
<sequence length="774" mass="88225">MKDLVITVKTLFGFEEILKEELNELGYDNVEILNRAVQLNGDWEDVYRLNYRCRLAISVLVKIKSFNIYKEEDLYKEAKKIDWPAYFDVDKTFAVKGAVFSTLFTHTQYPFLVVKDAIADVFREKCDDKRPDVNLKSPQVMFDVYIKERNVVISLNTSGVPLFQRGYRQEVGEAPMNEVLAAGILRMSGWDRKSTLIDPMCGAGTIAIEAALWAADIPAMIERGHFAFKNFKSFDADAWERVKGEGNSRPIKLGFDILASDIDGEMIQKARRNSRMAPIGNMITWDIKDALELEAPNEKGIMICNPPYGERMGEEVEELYTEMGDLFKQKFLGYDCWVVSSNVDALKNIGLRPSRKIKVFNGNLECSLRQFQVFAGSKKYDNTEDEEDGIIAKPRGVRREKRKREERVEEEFVNEERASTPTREEKPSRYDDENPRDDKPSEKRVAKEYNPTRRVISTPERTEPRKSAASKYGAAKSSYLAADDDSKDNSDDDRASSYSSPREEAPREEKRSVAKKETKEYNPTRRVIESEPAAPRESAASKYGQAKSSYLSVNEDKKESDDKKESTPIAAKEDSVEKEEPKKVEKKAAEPRLGASKYGQAPKFMAAIDSDDKEGSKEEVKSELEAEEPAKEAKASTKKEEVKEETVDAKEEKTAEVQEEAKPETPIEKVEVKEETIDSSEQTIEEIQEEAKEEAKPETPIEKVEVKEEAIDSSEETIEEIQEVAEEAEEEVKAETPKKKKKDIDLEDDLEEPKEEEKSLKDKIEEMKKMRKGE</sequence>
<evidence type="ECO:0000313" key="7">
    <source>
        <dbReference type="Proteomes" id="UP000293952"/>
    </source>
</evidence>
<gene>
    <name evidence="6" type="ORF">ERX46_02275</name>
</gene>
<dbReference type="PANTHER" id="PTHR47313">
    <property type="entry name" value="RIBOSOMAL RNA LARGE SUBUNIT METHYLTRANSFERASE K/L"/>
    <property type="match status" value="1"/>
</dbReference>
<dbReference type="PROSITE" id="PS00092">
    <property type="entry name" value="N6_MTASE"/>
    <property type="match status" value="1"/>
</dbReference>
<evidence type="ECO:0000256" key="3">
    <source>
        <dbReference type="PROSITE-ProRule" id="PRU00529"/>
    </source>
</evidence>
<dbReference type="InterPro" id="IPR054170">
    <property type="entry name" value="RlmL_1st"/>
</dbReference>
<protein>
    <recommendedName>
        <fullName evidence="5">THUMP domain-containing protein</fullName>
    </recommendedName>
</protein>
<comment type="caution">
    <text evidence="6">The sequence shown here is derived from an EMBL/GenBank/DDBJ whole genome shotgun (WGS) entry which is preliminary data.</text>
</comment>
<feature type="compositionally biased region" description="Low complexity" evidence="4">
    <location>
        <begin position="467"/>
        <end position="481"/>
    </location>
</feature>
<feature type="compositionally biased region" description="Basic and acidic residues" evidence="4">
    <location>
        <begin position="554"/>
        <end position="590"/>
    </location>
</feature>
<dbReference type="Gene3D" id="3.30.2130.30">
    <property type="match status" value="1"/>
</dbReference>
<feature type="compositionally biased region" description="Basic and acidic residues" evidence="4">
    <location>
        <begin position="414"/>
        <end position="451"/>
    </location>
</feature>
<dbReference type="Proteomes" id="UP000293952">
    <property type="component" value="Unassembled WGS sequence"/>
</dbReference>
<keyword evidence="1" id="KW-0489">Methyltransferase</keyword>
<evidence type="ECO:0000256" key="4">
    <source>
        <dbReference type="SAM" id="MobiDB-lite"/>
    </source>
</evidence>
<evidence type="ECO:0000256" key="1">
    <source>
        <dbReference type="ARBA" id="ARBA00022603"/>
    </source>
</evidence>
<evidence type="ECO:0000259" key="5">
    <source>
        <dbReference type="PROSITE" id="PS51165"/>
    </source>
</evidence>
<dbReference type="InterPro" id="IPR029063">
    <property type="entry name" value="SAM-dependent_MTases_sf"/>
</dbReference>
<dbReference type="PANTHER" id="PTHR47313:SF1">
    <property type="entry name" value="RIBOSOMAL RNA LARGE SUBUNIT METHYLTRANSFERASE K_L"/>
    <property type="match status" value="1"/>
</dbReference>
<evidence type="ECO:0000256" key="2">
    <source>
        <dbReference type="ARBA" id="ARBA00022679"/>
    </source>
</evidence>
<name>A0A4Q4KRE0_9FLAO</name>
<dbReference type="OrthoDB" id="9809404at2"/>
<feature type="region of interest" description="Disordered" evidence="4">
    <location>
        <begin position="397"/>
        <end position="774"/>
    </location>
</feature>
<dbReference type="SMART" id="SM00981">
    <property type="entry name" value="THUMP"/>
    <property type="match status" value="1"/>
</dbReference>
<keyword evidence="2" id="KW-0808">Transferase</keyword>
<feature type="compositionally biased region" description="Low complexity" evidence="4">
    <location>
        <begin position="530"/>
        <end position="541"/>
    </location>
</feature>
<dbReference type="GO" id="GO:0003723">
    <property type="term" value="F:RNA binding"/>
    <property type="evidence" value="ECO:0007669"/>
    <property type="project" value="UniProtKB-UniRule"/>
</dbReference>
<dbReference type="AlphaFoldDB" id="A0A4Q4KRE0"/>
<feature type="compositionally biased region" description="Acidic residues" evidence="4">
    <location>
        <begin position="711"/>
        <end position="730"/>
    </location>
</feature>
<feature type="compositionally biased region" description="Basic and acidic residues" evidence="4">
    <location>
        <begin position="613"/>
        <end position="676"/>
    </location>
</feature>
<feature type="compositionally biased region" description="Acidic residues" evidence="4">
    <location>
        <begin position="745"/>
        <end position="754"/>
    </location>
</feature>
<keyword evidence="3" id="KW-0694">RNA-binding</keyword>
<evidence type="ECO:0000313" key="6">
    <source>
        <dbReference type="EMBL" id="RYM35843.1"/>
    </source>
</evidence>
<dbReference type="Gene3D" id="3.40.50.150">
    <property type="entry name" value="Vaccinia Virus protein VP39"/>
    <property type="match status" value="1"/>
</dbReference>
<dbReference type="GO" id="GO:0070043">
    <property type="term" value="F:rRNA (guanine-N7-)-methyltransferase activity"/>
    <property type="evidence" value="ECO:0007669"/>
    <property type="project" value="TreeGrafter"/>
</dbReference>
<dbReference type="Pfam" id="PF02926">
    <property type="entry name" value="THUMP"/>
    <property type="match status" value="1"/>
</dbReference>
<feature type="compositionally biased region" description="Basic and acidic residues" evidence="4">
    <location>
        <begin position="487"/>
        <end position="529"/>
    </location>
</feature>
<dbReference type="Pfam" id="PF22020">
    <property type="entry name" value="RlmL_1st"/>
    <property type="match status" value="1"/>
</dbReference>
<reference evidence="6 7" key="1">
    <citation type="submission" date="2019-02" db="EMBL/GenBank/DDBJ databases">
        <title>Genome sequence of the sea-ice species Brumimicrobium glaciale.</title>
        <authorList>
            <person name="Bowman J.P."/>
        </authorList>
    </citation>
    <scope>NUCLEOTIDE SEQUENCE [LARGE SCALE GENOMIC DNA]</scope>
    <source>
        <strain evidence="6 7">IC156</strain>
    </source>
</reference>
<proteinExistence type="predicted"/>
<dbReference type="EMBL" id="SETE01000001">
    <property type="protein sequence ID" value="RYM35843.1"/>
    <property type="molecule type" value="Genomic_DNA"/>
</dbReference>
<dbReference type="SUPFAM" id="SSF53335">
    <property type="entry name" value="S-adenosyl-L-methionine-dependent methyltransferases"/>
    <property type="match status" value="1"/>
</dbReference>
<keyword evidence="7" id="KW-1185">Reference proteome</keyword>
<dbReference type="RefSeq" id="WP_130092209.1">
    <property type="nucleotide sequence ID" value="NZ_SETE01000001.1"/>
</dbReference>
<dbReference type="InterPro" id="IPR000241">
    <property type="entry name" value="RlmKL-like_Mtase"/>
</dbReference>
<dbReference type="InterPro" id="IPR004114">
    <property type="entry name" value="THUMP_dom"/>
</dbReference>
<feature type="compositionally biased region" description="Basic and acidic residues" evidence="4">
    <location>
        <begin position="755"/>
        <end position="774"/>
    </location>
</feature>
<dbReference type="InterPro" id="IPR002052">
    <property type="entry name" value="DNA_methylase_N6_adenine_CS"/>
</dbReference>
<feature type="domain" description="THUMP" evidence="5">
    <location>
        <begin position="45"/>
        <end position="157"/>
    </location>
</feature>
<dbReference type="Pfam" id="PF01170">
    <property type="entry name" value="UPF0020"/>
    <property type="match status" value="1"/>
</dbReference>
<dbReference type="PROSITE" id="PS51165">
    <property type="entry name" value="THUMP"/>
    <property type="match status" value="1"/>
</dbReference>